<gene>
    <name evidence="2" type="ORF">SAMN05878503_11437</name>
</gene>
<dbReference type="InterPro" id="IPR027417">
    <property type="entry name" value="P-loop_NTPase"/>
</dbReference>
<dbReference type="OrthoDB" id="9804145at2"/>
<proteinExistence type="predicted"/>
<evidence type="ECO:0000259" key="1">
    <source>
        <dbReference type="PROSITE" id="PS51192"/>
    </source>
</evidence>
<dbReference type="PANTHER" id="PTHR47396">
    <property type="entry name" value="TYPE I RESTRICTION ENZYME ECOKI R PROTEIN"/>
    <property type="match status" value="1"/>
</dbReference>
<dbReference type="GO" id="GO:0016787">
    <property type="term" value="F:hydrolase activity"/>
    <property type="evidence" value="ECO:0007669"/>
    <property type="project" value="InterPro"/>
</dbReference>
<evidence type="ECO:0000313" key="2">
    <source>
        <dbReference type="EMBL" id="SNX73109.1"/>
    </source>
</evidence>
<dbReference type="AlphaFoldDB" id="A0A285D024"/>
<dbReference type="SMART" id="SM00487">
    <property type="entry name" value="DEXDc"/>
    <property type="match status" value="1"/>
</dbReference>
<dbReference type="PROSITE" id="PS51192">
    <property type="entry name" value="HELICASE_ATP_BIND_1"/>
    <property type="match status" value="1"/>
</dbReference>
<name>A0A285D024_9RHOB</name>
<protein>
    <submittedName>
        <fullName evidence="2">Type III restriction enzyme</fullName>
    </submittedName>
</protein>
<sequence>MKIELFDFQKDALHNLRKRLMLARPAASPEAPQAITLSAPTGSGKTIIMTALFEAILDQPDEQLDWPLDWVPQPDAVILWVSDMPELNEQTKLKIERQSDKVYRVGQLEVITASFDEERLAGGKIYFINTQKLASDRLLTTVGDGRSYSIWTTLTNTARAIPDRFYVVIDEAHRGMTTGKGSATAQTIVQQFIKGNKETGLVKMPLIIGVSATPKRFNELLADTDHTQHKVPVPVEDVKKSGLIKERVLIHHPANPTNAEMGILEEAARRWQVMTDQWASYCKDEGERPVRPILVIQIEDGAPTRTNLADAIKAVEDGIGRPLRDSELAHALMDKGGLKVGDRAIRYIDPSRIDDDADVSVVFFKLALSTGWDCPRAEVMMSFRSAQDHTYIAQLLGRMVRTPLARRIESTAELNDVHLYLPHFNAAAVEQVITALQTSDDIVPAETGEGTKLVTLHRRPGTESVFEAIEAVELVTYRVNAVRAQSDIRRYQAIASRLTMDGIDPNAWDGAKADAVSWIGEQVAVLKASGDFEKARKSLTKVGLRTVMVTGVTGMAEGQEDYTVEVSDLDVDRQFEDAGRTLGQGYGLHQLYRKANAERDGQEVKLEAIIVAASAAARSALENKSKAQFEALYDAHRHAISKLTEQVRAGYDKLKSASSTPSSTPWRLQDTIDFRRDTTEPTWSHHLYVEYDGSFRTTLNPWEADVLKLEMGRDDFVGWLRNLDRKPWSLEIPYQVSGAWKPMFPDMLIVRSKGTDFVFDILEPHDDSRADNLYKAQGLAEFAEKHGDRFTRIQLIRKKGDAFVRLELNKTAVRSRVRQAASNPTLNAIFDELGDV</sequence>
<accession>A0A285D024</accession>
<dbReference type="RefSeq" id="WP_097031216.1">
    <property type="nucleotide sequence ID" value="NZ_OAOQ01000014.1"/>
</dbReference>
<dbReference type="Pfam" id="PF04851">
    <property type="entry name" value="ResIII"/>
    <property type="match status" value="1"/>
</dbReference>
<dbReference type="PANTHER" id="PTHR47396:SF1">
    <property type="entry name" value="ATP-DEPENDENT HELICASE IRC3-RELATED"/>
    <property type="match status" value="1"/>
</dbReference>
<dbReference type="EMBL" id="OAOQ01000014">
    <property type="protein sequence ID" value="SNX73109.1"/>
    <property type="molecule type" value="Genomic_DNA"/>
</dbReference>
<dbReference type="Proteomes" id="UP000219467">
    <property type="component" value="Unassembled WGS sequence"/>
</dbReference>
<dbReference type="GO" id="GO:0005524">
    <property type="term" value="F:ATP binding"/>
    <property type="evidence" value="ECO:0007669"/>
    <property type="project" value="InterPro"/>
</dbReference>
<dbReference type="GO" id="GO:0003677">
    <property type="term" value="F:DNA binding"/>
    <property type="evidence" value="ECO:0007669"/>
    <property type="project" value="InterPro"/>
</dbReference>
<keyword evidence="3" id="KW-1185">Reference proteome</keyword>
<evidence type="ECO:0000313" key="3">
    <source>
        <dbReference type="Proteomes" id="UP000219467"/>
    </source>
</evidence>
<dbReference type="SUPFAM" id="SSF52540">
    <property type="entry name" value="P-loop containing nucleoside triphosphate hydrolases"/>
    <property type="match status" value="2"/>
</dbReference>
<dbReference type="GO" id="GO:0005829">
    <property type="term" value="C:cytosol"/>
    <property type="evidence" value="ECO:0007669"/>
    <property type="project" value="TreeGrafter"/>
</dbReference>
<reference evidence="3" key="1">
    <citation type="submission" date="2017-08" db="EMBL/GenBank/DDBJ databases">
        <authorList>
            <person name="Varghese N."/>
            <person name="Submissions S."/>
        </authorList>
    </citation>
    <scope>NUCLEOTIDE SEQUENCE [LARGE SCALE GENOMIC DNA]</scope>
    <source>
        <strain evidence="3">JA234</strain>
    </source>
</reference>
<dbReference type="InterPro" id="IPR014001">
    <property type="entry name" value="Helicase_ATP-bd"/>
</dbReference>
<feature type="domain" description="Helicase ATP-binding" evidence="1">
    <location>
        <begin position="26"/>
        <end position="232"/>
    </location>
</feature>
<dbReference type="InterPro" id="IPR050742">
    <property type="entry name" value="Helicase_Restrict-Modif_Enz"/>
</dbReference>
<organism evidence="2 3">
    <name type="scientific">Cereibacter ovatus</name>
    <dbReference type="NCBI Taxonomy" id="439529"/>
    <lineage>
        <taxon>Bacteria</taxon>
        <taxon>Pseudomonadati</taxon>
        <taxon>Pseudomonadota</taxon>
        <taxon>Alphaproteobacteria</taxon>
        <taxon>Rhodobacterales</taxon>
        <taxon>Paracoccaceae</taxon>
        <taxon>Cereibacter</taxon>
    </lineage>
</organism>
<dbReference type="Gene3D" id="3.40.50.300">
    <property type="entry name" value="P-loop containing nucleotide triphosphate hydrolases"/>
    <property type="match status" value="2"/>
</dbReference>
<dbReference type="InterPro" id="IPR006935">
    <property type="entry name" value="Helicase/UvrB_N"/>
</dbReference>